<feature type="binding site" evidence="9 13">
    <location>
        <position position="392"/>
    </location>
    <ligand>
        <name>Mn(2+)</name>
        <dbReference type="ChEBI" id="CHEBI:29035"/>
        <label>1</label>
    </ligand>
</feature>
<comment type="catalytic activity">
    <reaction evidence="1 9">
        <text>(2R)-2-phosphoglycerate = (2R)-3-phosphoglycerate</text>
        <dbReference type="Rhea" id="RHEA:15901"/>
        <dbReference type="ChEBI" id="CHEBI:58272"/>
        <dbReference type="ChEBI" id="CHEBI:58289"/>
        <dbReference type="EC" id="5.4.2.12"/>
    </reaction>
</comment>
<proteinExistence type="inferred from homology"/>
<dbReference type="UniPathway" id="UPA00109">
    <property type="reaction ID" value="UER00186"/>
</dbReference>
<evidence type="ECO:0000256" key="3">
    <source>
        <dbReference type="ARBA" id="ARBA00004798"/>
    </source>
</evidence>
<evidence type="ECO:0000256" key="5">
    <source>
        <dbReference type="ARBA" id="ARBA00022723"/>
    </source>
</evidence>
<accession>A0A858U6F5</accession>
<dbReference type="PANTHER" id="PTHR31637:SF0">
    <property type="entry name" value="2,3-BISPHOSPHOGLYCERATE-INDEPENDENT PHOSPHOGLYCERATE MUTASE"/>
    <property type="match status" value="1"/>
</dbReference>
<feature type="binding site" evidence="9 12">
    <location>
        <begin position="152"/>
        <end position="153"/>
    </location>
    <ligand>
        <name>substrate</name>
    </ligand>
</feature>
<keyword evidence="17" id="KW-1185">Reference proteome</keyword>
<comment type="pathway">
    <text evidence="3 9">Carbohydrate degradation; glycolysis; pyruvate from D-glyceraldehyde 3-phosphate: step 3/5.</text>
</comment>
<feature type="binding site" evidence="9 13">
    <location>
        <position position="61"/>
    </location>
    <ligand>
        <name>Mn(2+)</name>
        <dbReference type="ChEBI" id="CHEBI:29035"/>
        <label>2</label>
    </ligand>
</feature>
<dbReference type="PIRSF" id="PIRSF001492">
    <property type="entry name" value="IPGAM"/>
    <property type="match status" value="1"/>
</dbReference>
<dbReference type="PANTHER" id="PTHR31637">
    <property type="entry name" value="2,3-BISPHOSPHOGLYCERATE-INDEPENDENT PHOSPHOGLYCERATE MUTASE"/>
    <property type="match status" value="1"/>
</dbReference>
<dbReference type="InterPro" id="IPR011258">
    <property type="entry name" value="BPG-indep_PGM_N"/>
</dbReference>
<feature type="binding site" evidence="9 12">
    <location>
        <position position="122"/>
    </location>
    <ligand>
        <name>substrate</name>
    </ligand>
</feature>
<gene>
    <name evidence="9" type="primary">gpmI</name>
    <name evidence="16" type="ORF">HGG69_00680</name>
</gene>
<evidence type="ECO:0000259" key="14">
    <source>
        <dbReference type="Pfam" id="PF01676"/>
    </source>
</evidence>
<feature type="binding site" evidence="9 12">
    <location>
        <begin position="254"/>
        <end position="257"/>
    </location>
    <ligand>
        <name>substrate</name>
    </ligand>
</feature>
<comment type="cofactor">
    <cofactor evidence="9">
        <name>Mn(2+)</name>
        <dbReference type="ChEBI" id="CHEBI:29035"/>
    </cofactor>
    <text evidence="9">Binds 2 manganese ions per subunit.</text>
</comment>
<feature type="binding site" evidence="9 13">
    <location>
        <position position="396"/>
    </location>
    <ligand>
        <name>Mn(2+)</name>
        <dbReference type="ChEBI" id="CHEBI:29035"/>
        <label>1</label>
    </ligand>
</feature>
<dbReference type="HAMAP" id="MF_01038">
    <property type="entry name" value="GpmI"/>
    <property type="match status" value="1"/>
</dbReference>
<dbReference type="InterPro" id="IPR005995">
    <property type="entry name" value="Pgm_bpd_ind"/>
</dbReference>
<comment type="subunit">
    <text evidence="9">Monomer.</text>
</comment>
<evidence type="ECO:0000256" key="12">
    <source>
        <dbReference type="PIRSR" id="PIRSR001492-2"/>
    </source>
</evidence>
<dbReference type="InterPro" id="IPR036646">
    <property type="entry name" value="PGAM_B_sf"/>
</dbReference>
<dbReference type="Gene3D" id="3.40.1450.10">
    <property type="entry name" value="BPG-independent phosphoglycerate mutase, domain B"/>
    <property type="match status" value="1"/>
</dbReference>
<evidence type="ECO:0000256" key="4">
    <source>
        <dbReference type="ARBA" id="ARBA00008819"/>
    </source>
</evidence>
<dbReference type="Proteomes" id="UP000501060">
    <property type="component" value="Chromosome"/>
</dbReference>
<dbReference type="CDD" id="cd16010">
    <property type="entry name" value="iPGM"/>
    <property type="match status" value="1"/>
</dbReference>
<dbReference type="SUPFAM" id="SSF53649">
    <property type="entry name" value="Alkaline phosphatase-like"/>
    <property type="match status" value="1"/>
</dbReference>
<comment type="function">
    <text evidence="2 9">Catalyzes the interconversion of 2-phosphoglycerate and 3-phosphoglycerate.</text>
</comment>
<dbReference type="AlphaFoldDB" id="A0A858U6F5"/>
<comment type="similarity">
    <text evidence="4 9">Belongs to the BPG-independent phosphoglycerate mutase family.</text>
</comment>
<evidence type="ECO:0000259" key="15">
    <source>
        <dbReference type="Pfam" id="PF06415"/>
    </source>
</evidence>
<dbReference type="InterPro" id="IPR017850">
    <property type="entry name" value="Alkaline_phosphatase_core_sf"/>
</dbReference>
<feature type="binding site" evidence="9 13">
    <location>
        <position position="11"/>
    </location>
    <ligand>
        <name>Mn(2+)</name>
        <dbReference type="ChEBI" id="CHEBI:29035"/>
        <label>2</label>
    </ligand>
</feature>
<dbReference type="FunFam" id="3.40.1450.10:FF:000002">
    <property type="entry name" value="2,3-bisphosphoglycerate-independent phosphoglycerate mutase"/>
    <property type="match status" value="1"/>
</dbReference>
<evidence type="ECO:0000256" key="9">
    <source>
        <dbReference type="HAMAP-Rule" id="MF_01038"/>
    </source>
</evidence>
<feature type="binding site" evidence="9 12">
    <location>
        <position position="327"/>
    </location>
    <ligand>
        <name>substrate</name>
    </ligand>
</feature>
<dbReference type="SUPFAM" id="SSF64158">
    <property type="entry name" value="2,3-Bisphosphoglycerate-independent phosphoglycerate mutase, substrate-binding domain"/>
    <property type="match status" value="1"/>
</dbReference>
<feature type="binding site" evidence="9 12">
    <location>
        <position position="189"/>
    </location>
    <ligand>
        <name>substrate</name>
    </ligand>
</feature>
<dbReference type="EMBL" id="CP051481">
    <property type="protein sequence ID" value="QJG66845.1"/>
    <property type="molecule type" value="Genomic_DNA"/>
</dbReference>
<dbReference type="Gene3D" id="3.40.720.10">
    <property type="entry name" value="Alkaline Phosphatase, subunit A"/>
    <property type="match status" value="1"/>
</dbReference>
<feature type="binding site" evidence="9 12">
    <location>
        <position position="183"/>
    </location>
    <ligand>
        <name>substrate</name>
    </ligand>
</feature>
<dbReference type="EC" id="5.4.2.12" evidence="9 10"/>
<protein>
    <recommendedName>
        <fullName evidence="9 10">2,3-bisphosphoglycerate-independent phosphoglycerate mutase</fullName>
        <shortName evidence="9">BPG-independent PGAM</shortName>
        <shortName evidence="9">Phosphoglyceromutase</shortName>
        <shortName evidence="9">iPGM</shortName>
        <ecNumber evidence="9 10">5.4.2.12</ecNumber>
    </recommendedName>
</protein>
<dbReference type="GO" id="GO:0006096">
    <property type="term" value="P:glycolytic process"/>
    <property type="evidence" value="ECO:0007669"/>
    <property type="project" value="UniProtKB-UniRule"/>
</dbReference>
<evidence type="ECO:0000313" key="16">
    <source>
        <dbReference type="EMBL" id="QJG66845.1"/>
    </source>
</evidence>
<dbReference type="Pfam" id="PF01676">
    <property type="entry name" value="Metalloenzyme"/>
    <property type="match status" value="1"/>
</dbReference>
<evidence type="ECO:0000256" key="10">
    <source>
        <dbReference type="NCBIfam" id="TIGR01307"/>
    </source>
</evidence>
<dbReference type="GO" id="GO:0004619">
    <property type="term" value="F:phosphoglycerate mutase activity"/>
    <property type="evidence" value="ECO:0007669"/>
    <property type="project" value="UniProtKB-UniRule"/>
</dbReference>
<organism evidence="16 17">
    <name type="scientific">Mycoplasma phocoenae</name>
    <dbReference type="NCBI Taxonomy" id="754517"/>
    <lineage>
        <taxon>Bacteria</taxon>
        <taxon>Bacillati</taxon>
        <taxon>Mycoplasmatota</taxon>
        <taxon>Mollicutes</taxon>
        <taxon>Mycoplasmataceae</taxon>
        <taxon>Mycoplasma</taxon>
    </lineage>
</organism>
<dbReference type="GO" id="GO:0006007">
    <property type="term" value="P:glucose catabolic process"/>
    <property type="evidence" value="ECO:0007669"/>
    <property type="project" value="InterPro"/>
</dbReference>
<feature type="domain" description="Metalloenzyme" evidence="14">
    <location>
        <begin position="3"/>
        <end position="487"/>
    </location>
</feature>
<feature type="active site" description="Phosphoserine intermediate" evidence="9 11">
    <location>
        <position position="61"/>
    </location>
</feature>
<evidence type="ECO:0000256" key="13">
    <source>
        <dbReference type="PIRSR" id="PIRSR001492-3"/>
    </source>
</evidence>
<feature type="binding site" evidence="9 13">
    <location>
        <position position="434"/>
    </location>
    <ligand>
        <name>Mn(2+)</name>
        <dbReference type="ChEBI" id="CHEBI:29035"/>
        <label>2</label>
    </ligand>
</feature>
<keyword evidence="8 9" id="KW-0413">Isomerase</keyword>
<dbReference type="GO" id="GO:0005829">
    <property type="term" value="C:cytosol"/>
    <property type="evidence" value="ECO:0007669"/>
    <property type="project" value="TreeGrafter"/>
</dbReference>
<keyword evidence="7 9" id="KW-0464">Manganese</keyword>
<evidence type="ECO:0000256" key="8">
    <source>
        <dbReference type="ARBA" id="ARBA00023235"/>
    </source>
</evidence>
<sequence length="499" mass="56714">MSKKIILTIIDGLGLSENSIGNAYALAKHPTFDKLFNEYPNSIIQASGEYVGLPQNQIGNSEVGHLNIGAGRIVYTGLSLINQSIKDRSFYSNEVFLKTINSVKEQNQTLHIFGMLSDGGVHSLDTHIFELLNLCYEQKLKNVSIHIFGDGRDTAPQSIKKSLNQLIQLSKKYNYPISSIAGRFYAMDRDKMFDRNQLAYDAILGNSTNVFTDPMEYIDSQYQKNIFDEFLIPAMNKNGQFIQDNDSVIFANFRPDRARQLTHMFINSNTYEYKPNQRYKLNTFVSMMKYEGLDTEIAFNEMEVKNSLGEVLATHKINQLRLAETQKYAHVTFFFDGGKDIVFNNEQRILVDSQKVESYADAPEMSAKGITDQLLQNLNNNDFVIMNYANPDMVGHTGDLKATIKAIEILDKEFSRILNYIKQNNNIVWFITADHGNAEETEDELQNKLTKHTTNPVMFISTDKNIKLNNGSLCDIAPTILNYLNINIPEEMTGKSLLK</sequence>
<evidence type="ECO:0000256" key="7">
    <source>
        <dbReference type="ARBA" id="ARBA00023211"/>
    </source>
</evidence>
<dbReference type="GO" id="GO:0030145">
    <property type="term" value="F:manganese ion binding"/>
    <property type="evidence" value="ECO:0007669"/>
    <property type="project" value="UniProtKB-UniRule"/>
</dbReference>
<feature type="binding site" evidence="9 13">
    <location>
        <position position="452"/>
    </location>
    <ligand>
        <name>Mn(2+)</name>
        <dbReference type="ChEBI" id="CHEBI:29035"/>
        <label>1</label>
    </ligand>
</feature>
<evidence type="ECO:0000256" key="1">
    <source>
        <dbReference type="ARBA" id="ARBA00000370"/>
    </source>
</evidence>
<reference evidence="16 17" key="1">
    <citation type="submission" date="2020-04" db="EMBL/GenBank/DDBJ databases">
        <title>Novel Mycoplasma species detected in Phocoena phocoena (harbor porpoise) from the USA.</title>
        <authorList>
            <person name="Volokhov D.V."/>
        </authorList>
    </citation>
    <scope>NUCLEOTIDE SEQUENCE [LARGE SCALE GENOMIC DNA]</scope>
    <source>
        <strain evidence="16 17">Phocoena C-264-GEN</strain>
    </source>
</reference>
<feature type="domain" description="BPG-independent PGAM N-terminal" evidence="15">
    <location>
        <begin position="81"/>
        <end position="291"/>
    </location>
</feature>
<evidence type="ECO:0000256" key="11">
    <source>
        <dbReference type="PIRSR" id="PIRSR001492-1"/>
    </source>
</evidence>
<dbReference type="KEGG" id="mphe:HGG69_00680"/>
<dbReference type="RefSeq" id="WP_169604896.1">
    <property type="nucleotide sequence ID" value="NZ_CP051481.1"/>
</dbReference>
<keyword evidence="6 9" id="KW-0324">Glycolysis</keyword>
<keyword evidence="5 9" id="KW-0479">Metal-binding</keyword>
<name>A0A858U6F5_9MOLU</name>
<evidence type="ECO:0000256" key="2">
    <source>
        <dbReference type="ARBA" id="ARBA00002315"/>
    </source>
</evidence>
<dbReference type="NCBIfam" id="TIGR01307">
    <property type="entry name" value="pgm_bpd_ind"/>
    <property type="match status" value="1"/>
</dbReference>
<feature type="binding site" evidence="9 13">
    <location>
        <position position="435"/>
    </location>
    <ligand>
        <name>Mn(2+)</name>
        <dbReference type="ChEBI" id="CHEBI:29035"/>
        <label>2</label>
    </ligand>
</feature>
<dbReference type="Pfam" id="PF06415">
    <property type="entry name" value="iPGM_N"/>
    <property type="match status" value="1"/>
</dbReference>
<dbReference type="InterPro" id="IPR006124">
    <property type="entry name" value="Metalloenzyme"/>
</dbReference>
<evidence type="ECO:0000313" key="17">
    <source>
        <dbReference type="Proteomes" id="UP000501060"/>
    </source>
</evidence>
<evidence type="ECO:0000256" key="6">
    <source>
        <dbReference type="ARBA" id="ARBA00023152"/>
    </source>
</evidence>